<dbReference type="EMBL" id="JAUSUQ010000002">
    <property type="protein sequence ID" value="MDQ0337999.1"/>
    <property type="molecule type" value="Genomic_DNA"/>
</dbReference>
<keyword evidence="3 6" id="KW-0812">Transmembrane</keyword>
<comment type="subcellular location">
    <subcellularLocation>
        <location evidence="1">Membrane</location>
        <topology evidence="1">Multi-pass membrane protein</topology>
    </subcellularLocation>
</comment>
<evidence type="ECO:0000256" key="1">
    <source>
        <dbReference type="ARBA" id="ARBA00004141"/>
    </source>
</evidence>
<sequence length="366" mass="40525">MITRAAFGQKGALLPALANTVVLVGWSWIQAYMAGLSLNYAINSLTGYSNVNLFTIITQVVVVLITIYGIRGVDTTQRLISIAMLMLSFSVFYKLFTTYDVHSLIQMQVSKHPEITAIIAFDIVVATAFSWMSSVCDYTRNANSETRAMVATYVGYLLSSIIAMGLGATVGGFSILQGLEQTYDPTVLLAAHGFGLIAAIVVFLSVVSTNVMALYSANMSFLNIFPNMIFWKPAIFLGVITVLGALLKELLMTHFFDFVLFIATMYIPIFSIVLVDFFIIKKGNYHARDIASDAQGIYRYTKGFNVYSYIAYVIGALFALFFTYIQPLNIGSTILTFFVSGLAYWGLMKLGYSSEKQFDQPMDKHV</sequence>
<proteinExistence type="inferred from homology"/>
<gene>
    <name evidence="7" type="ORF">J2S00_000782</name>
</gene>
<feature type="transmembrane region" description="Helical" evidence="6">
    <location>
        <begin position="306"/>
        <end position="324"/>
    </location>
</feature>
<feature type="transmembrane region" description="Helical" evidence="6">
    <location>
        <begin position="116"/>
        <end position="138"/>
    </location>
</feature>
<dbReference type="Gene3D" id="1.10.4160.10">
    <property type="entry name" value="Hydantoin permease"/>
    <property type="match status" value="1"/>
</dbReference>
<dbReference type="InterPro" id="IPR030191">
    <property type="entry name" value="CodB"/>
</dbReference>
<evidence type="ECO:0000256" key="2">
    <source>
        <dbReference type="ARBA" id="ARBA00008974"/>
    </source>
</evidence>
<feature type="transmembrane region" description="Helical" evidence="6">
    <location>
        <begin position="51"/>
        <end position="70"/>
    </location>
</feature>
<feature type="transmembrane region" description="Helical" evidence="6">
    <location>
        <begin position="196"/>
        <end position="217"/>
    </location>
</feature>
<dbReference type="Proteomes" id="UP001232445">
    <property type="component" value="Unassembled WGS sequence"/>
</dbReference>
<feature type="transmembrane region" description="Helical" evidence="6">
    <location>
        <begin position="150"/>
        <end position="176"/>
    </location>
</feature>
<organism evidence="7 8">
    <name type="scientific">Caldalkalibacillus uzonensis</name>
    <dbReference type="NCBI Taxonomy" id="353224"/>
    <lineage>
        <taxon>Bacteria</taxon>
        <taxon>Bacillati</taxon>
        <taxon>Bacillota</taxon>
        <taxon>Bacilli</taxon>
        <taxon>Bacillales</taxon>
        <taxon>Bacillaceae</taxon>
        <taxon>Caldalkalibacillus</taxon>
    </lineage>
</organism>
<evidence type="ECO:0000313" key="7">
    <source>
        <dbReference type="EMBL" id="MDQ0337999.1"/>
    </source>
</evidence>
<protein>
    <submittedName>
        <fullName evidence="7">Purine-cytosine permease-like protein</fullName>
    </submittedName>
</protein>
<dbReference type="PANTHER" id="PTHR30569">
    <property type="entry name" value="CYTOSINE TRANSPORTER CODB"/>
    <property type="match status" value="1"/>
</dbReference>
<evidence type="ECO:0000256" key="5">
    <source>
        <dbReference type="ARBA" id="ARBA00023136"/>
    </source>
</evidence>
<reference evidence="7 8" key="1">
    <citation type="submission" date="2023-07" db="EMBL/GenBank/DDBJ databases">
        <title>Genomic Encyclopedia of Type Strains, Phase IV (KMG-IV): sequencing the most valuable type-strain genomes for metagenomic binning, comparative biology and taxonomic classification.</title>
        <authorList>
            <person name="Goeker M."/>
        </authorList>
    </citation>
    <scope>NUCLEOTIDE SEQUENCE [LARGE SCALE GENOMIC DNA]</scope>
    <source>
        <strain evidence="7 8">DSM 17740</strain>
    </source>
</reference>
<dbReference type="Pfam" id="PF02133">
    <property type="entry name" value="Transp_cyt_pur"/>
    <property type="match status" value="1"/>
</dbReference>
<dbReference type="InterPro" id="IPR001248">
    <property type="entry name" value="Pur-cyt_permease"/>
</dbReference>
<keyword evidence="5 6" id="KW-0472">Membrane</keyword>
<name>A0ABU0CQ20_9BACI</name>
<evidence type="ECO:0000256" key="4">
    <source>
        <dbReference type="ARBA" id="ARBA00022989"/>
    </source>
</evidence>
<evidence type="ECO:0000256" key="6">
    <source>
        <dbReference type="SAM" id="Phobius"/>
    </source>
</evidence>
<comment type="similarity">
    <text evidence="2">Belongs to the purine-cytosine permease (2.A.39) family.</text>
</comment>
<keyword evidence="4 6" id="KW-1133">Transmembrane helix</keyword>
<keyword evidence="8" id="KW-1185">Reference proteome</keyword>
<dbReference type="PANTHER" id="PTHR30569:SF0">
    <property type="entry name" value="CYTOSINE PERMEASE"/>
    <property type="match status" value="1"/>
</dbReference>
<feature type="transmembrane region" description="Helical" evidence="6">
    <location>
        <begin position="12"/>
        <end position="31"/>
    </location>
</feature>
<comment type="caution">
    <text evidence="7">The sequence shown here is derived from an EMBL/GenBank/DDBJ whole genome shotgun (WGS) entry which is preliminary data.</text>
</comment>
<feature type="transmembrane region" description="Helical" evidence="6">
    <location>
        <begin position="229"/>
        <end position="247"/>
    </location>
</feature>
<accession>A0ABU0CQ20</accession>
<evidence type="ECO:0000313" key="8">
    <source>
        <dbReference type="Proteomes" id="UP001232445"/>
    </source>
</evidence>
<evidence type="ECO:0000256" key="3">
    <source>
        <dbReference type="ARBA" id="ARBA00022692"/>
    </source>
</evidence>
<feature type="transmembrane region" description="Helical" evidence="6">
    <location>
        <begin position="259"/>
        <end position="280"/>
    </location>
</feature>
<feature type="transmembrane region" description="Helical" evidence="6">
    <location>
        <begin position="330"/>
        <end position="347"/>
    </location>
</feature>
<feature type="transmembrane region" description="Helical" evidence="6">
    <location>
        <begin position="79"/>
        <end position="96"/>
    </location>
</feature>